<reference evidence="13 14" key="1">
    <citation type="submission" date="2023-04" db="EMBL/GenBank/DDBJ databases">
        <title>Fusibacter bizertensis strain WBS, isolated from littoral bottom sediments of the Arctic seas - biochemical and genomic analysis.</title>
        <authorList>
            <person name="Brioukhanov A.L."/>
        </authorList>
    </citation>
    <scope>NUCLEOTIDE SEQUENCE [LARGE SCALE GENOMIC DNA]</scope>
    <source>
        <strain evidence="13 14">WBS</strain>
    </source>
</reference>
<feature type="binding site" evidence="10">
    <location>
        <begin position="165"/>
        <end position="173"/>
    </location>
    <ligand>
        <name>GTP</name>
        <dbReference type="ChEBI" id="CHEBI:37565"/>
    </ligand>
</feature>
<comment type="cofactor">
    <cofactor evidence="10">
        <name>Zn(2+)</name>
        <dbReference type="ChEBI" id="CHEBI:29105"/>
    </cofactor>
    <text evidence="10">Binds 1 zinc ion per subunit.</text>
</comment>
<comment type="subcellular location">
    <subcellularLocation>
        <location evidence="10">Cytoplasm</location>
    </subcellularLocation>
</comment>
<keyword evidence="1 10" id="KW-0963">Cytoplasm</keyword>
<proteinExistence type="inferred from homology"/>
<evidence type="ECO:0000256" key="9">
    <source>
        <dbReference type="ARBA" id="ARBA00023134"/>
    </source>
</evidence>
<evidence type="ECO:0000256" key="1">
    <source>
        <dbReference type="ARBA" id="ARBA00022490"/>
    </source>
</evidence>
<dbReference type="Proteomes" id="UP001158045">
    <property type="component" value="Unassembled WGS sequence"/>
</dbReference>
<evidence type="ECO:0000256" key="10">
    <source>
        <dbReference type="HAMAP-Rule" id="MF_01820"/>
    </source>
</evidence>
<evidence type="ECO:0000313" key="13">
    <source>
        <dbReference type="EMBL" id="MDH8676674.1"/>
    </source>
</evidence>
<sequence>MSHGIIFKGIGGFYYVKRDGILYECKARGKFKNDKIIPMVGDYVTISVHDAEKKLGMIEEIHERRNSLIRPVVANVDQAVVVFSIKDPMPNMTLLDKMIVLAEHSALDVVVCFNKADLDVNFDFDAYKKIYEAAGYKVLKTCALSKAGVDELIETLAGKINVFSGPSGAGKSSLLNAIADYAVETGEVSAKIKRGKHTTRHSELFEIINGGIIVDTPGFTSLSVSEVDPEDLPDYFPEFKKYAELCRFDNCLHQNEPGCEVKKALNEDLINKQRYDAYIYIYNEIVEQRRRLNKW</sequence>
<gene>
    <name evidence="10 13" type="primary">rsgA</name>
    <name evidence="13" type="ORF">QE109_00875</name>
</gene>
<evidence type="ECO:0000259" key="12">
    <source>
        <dbReference type="PROSITE" id="PS51721"/>
    </source>
</evidence>
<dbReference type="NCBIfam" id="TIGR00157">
    <property type="entry name" value="ribosome small subunit-dependent GTPase A"/>
    <property type="match status" value="1"/>
</dbReference>
<feature type="domain" description="EngC GTPase" evidence="11">
    <location>
        <begin position="74"/>
        <end position="220"/>
    </location>
</feature>
<feature type="binding site" evidence="10">
    <location>
        <position position="259"/>
    </location>
    <ligand>
        <name>Zn(2+)</name>
        <dbReference type="ChEBI" id="CHEBI:29105"/>
    </ligand>
</feature>
<dbReference type="InterPro" id="IPR004881">
    <property type="entry name" value="Ribosome_biogen_GTPase_RsgA"/>
</dbReference>
<evidence type="ECO:0000256" key="6">
    <source>
        <dbReference type="ARBA" id="ARBA00022801"/>
    </source>
</evidence>
<dbReference type="InterPro" id="IPR012340">
    <property type="entry name" value="NA-bd_OB-fold"/>
</dbReference>
<dbReference type="HAMAP" id="MF_01820">
    <property type="entry name" value="GTPase_RsgA"/>
    <property type="match status" value="1"/>
</dbReference>
<evidence type="ECO:0000256" key="3">
    <source>
        <dbReference type="ARBA" id="ARBA00022723"/>
    </source>
</evidence>
<keyword evidence="6 10" id="KW-0378">Hydrolase</keyword>
<feature type="binding site" evidence="10">
    <location>
        <begin position="114"/>
        <end position="117"/>
    </location>
    <ligand>
        <name>GTP</name>
        <dbReference type="ChEBI" id="CHEBI:37565"/>
    </ligand>
</feature>
<evidence type="ECO:0000256" key="2">
    <source>
        <dbReference type="ARBA" id="ARBA00022517"/>
    </source>
</evidence>
<feature type="binding site" evidence="10">
    <location>
        <position position="246"/>
    </location>
    <ligand>
        <name>Zn(2+)</name>
        <dbReference type="ChEBI" id="CHEBI:29105"/>
    </ligand>
</feature>
<keyword evidence="3 10" id="KW-0479">Metal-binding</keyword>
<feature type="domain" description="CP-type G" evidence="12">
    <location>
        <begin position="65"/>
        <end position="222"/>
    </location>
</feature>
<evidence type="ECO:0000256" key="8">
    <source>
        <dbReference type="ARBA" id="ARBA00022884"/>
    </source>
</evidence>
<dbReference type="Gene3D" id="2.40.50.140">
    <property type="entry name" value="Nucleic acid-binding proteins"/>
    <property type="match status" value="1"/>
</dbReference>
<comment type="similarity">
    <text evidence="10">Belongs to the TRAFAC class YlqF/YawG GTPase family. RsgA subfamily.</text>
</comment>
<keyword evidence="4 10" id="KW-0699">rRNA-binding</keyword>
<dbReference type="Gene3D" id="3.40.50.300">
    <property type="entry name" value="P-loop containing nucleotide triphosphate hydrolases"/>
    <property type="match status" value="1"/>
</dbReference>
<protein>
    <recommendedName>
        <fullName evidence="10">Small ribosomal subunit biogenesis GTPase RsgA</fullName>
        <ecNumber evidence="10">3.6.1.-</ecNumber>
    </recommendedName>
</protein>
<keyword evidence="7 10" id="KW-0862">Zinc</keyword>
<comment type="function">
    <text evidence="10">One of several proteins that assist in the late maturation steps of the functional core of the 30S ribosomal subunit. Helps release RbfA from mature subunits. May play a role in the assembly of ribosomal proteins into the subunit. Circularly permuted GTPase that catalyzes slow GTP hydrolysis, GTPase activity is stimulated by the 30S ribosomal subunit.</text>
</comment>
<dbReference type="RefSeq" id="WP_281092472.1">
    <property type="nucleotide sequence ID" value="NZ_JARYZI010000001.1"/>
</dbReference>
<dbReference type="InterPro" id="IPR027417">
    <property type="entry name" value="P-loop_NTPase"/>
</dbReference>
<keyword evidence="2 10" id="KW-0690">Ribosome biogenesis</keyword>
<dbReference type="Pfam" id="PF03193">
    <property type="entry name" value="RsgA_GTPase"/>
    <property type="match status" value="1"/>
</dbReference>
<evidence type="ECO:0000256" key="5">
    <source>
        <dbReference type="ARBA" id="ARBA00022741"/>
    </source>
</evidence>
<name>A0ABT6N8E1_9FIRM</name>
<organism evidence="13 14">
    <name type="scientific">Fusibacter bizertensis</name>
    <dbReference type="NCBI Taxonomy" id="1488331"/>
    <lineage>
        <taxon>Bacteria</taxon>
        <taxon>Bacillati</taxon>
        <taxon>Bacillota</taxon>
        <taxon>Clostridia</taxon>
        <taxon>Eubacteriales</taxon>
        <taxon>Eubacteriales Family XII. Incertae Sedis</taxon>
        <taxon>Fusibacter</taxon>
    </lineage>
</organism>
<keyword evidence="14" id="KW-1185">Reference proteome</keyword>
<dbReference type="SUPFAM" id="SSF52540">
    <property type="entry name" value="P-loop containing nucleoside triphosphate hydrolases"/>
    <property type="match status" value="1"/>
</dbReference>
<keyword evidence="5 10" id="KW-0547">Nucleotide-binding</keyword>
<dbReference type="PANTHER" id="PTHR32120:SF11">
    <property type="entry name" value="SMALL RIBOSOMAL SUBUNIT BIOGENESIS GTPASE RSGA 1, MITOCHONDRIAL-RELATED"/>
    <property type="match status" value="1"/>
</dbReference>
<evidence type="ECO:0000256" key="4">
    <source>
        <dbReference type="ARBA" id="ARBA00022730"/>
    </source>
</evidence>
<dbReference type="PROSITE" id="PS51721">
    <property type="entry name" value="G_CP"/>
    <property type="match status" value="1"/>
</dbReference>
<keyword evidence="9 10" id="KW-0342">GTP-binding</keyword>
<dbReference type="CDD" id="cd04466">
    <property type="entry name" value="S1_YloQ_GTPase"/>
    <property type="match status" value="1"/>
</dbReference>
<dbReference type="InterPro" id="IPR010914">
    <property type="entry name" value="RsgA_GTPase_dom"/>
</dbReference>
<dbReference type="SUPFAM" id="SSF50249">
    <property type="entry name" value="Nucleic acid-binding proteins"/>
    <property type="match status" value="1"/>
</dbReference>
<keyword evidence="8 10" id="KW-0694">RNA-binding</keyword>
<dbReference type="Gene3D" id="1.10.40.50">
    <property type="entry name" value="Probable gtpase engc, domain 3"/>
    <property type="match status" value="1"/>
</dbReference>
<dbReference type="Pfam" id="PF16745">
    <property type="entry name" value="RsgA_N"/>
    <property type="match status" value="1"/>
</dbReference>
<feature type="binding site" evidence="10">
    <location>
        <position position="253"/>
    </location>
    <ligand>
        <name>Zn(2+)</name>
        <dbReference type="ChEBI" id="CHEBI:29105"/>
    </ligand>
</feature>
<dbReference type="CDD" id="cd01854">
    <property type="entry name" value="YjeQ_EngC"/>
    <property type="match status" value="1"/>
</dbReference>
<dbReference type="EC" id="3.6.1.-" evidence="10"/>
<evidence type="ECO:0000256" key="7">
    <source>
        <dbReference type="ARBA" id="ARBA00022833"/>
    </source>
</evidence>
<comment type="caution">
    <text evidence="13">The sequence shown here is derived from an EMBL/GenBank/DDBJ whole genome shotgun (WGS) entry which is preliminary data.</text>
</comment>
<dbReference type="InterPro" id="IPR031944">
    <property type="entry name" value="RsgA_N"/>
</dbReference>
<evidence type="ECO:0000259" key="11">
    <source>
        <dbReference type="PROSITE" id="PS50936"/>
    </source>
</evidence>
<feature type="binding site" evidence="10">
    <location>
        <position position="251"/>
    </location>
    <ligand>
        <name>Zn(2+)</name>
        <dbReference type="ChEBI" id="CHEBI:29105"/>
    </ligand>
</feature>
<dbReference type="EMBL" id="JARYZI010000001">
    <property type="protein sequence ID" value="MDH8676674.1"/>
    <property type="molecule type" value="Genomic_DNA"/>
</dbReference>
<dbReference type="InterPro" id="IPR030378">
    <property type="entry name" value="G_CP_dom"/>
</dbReference>
<accession>A0ABT6N8E1</accession>
<dbReference type="PROSITE" id="PS50936">
    <property type="entry name" value="ENGC_GTPASE"/>
    <property type="match status" value="1"/>
</dbReference>
<comment type="subunit">
    <text evidence="10">Monomer. Associates with 30S ribosomal subunit, binds 16S rRNA.</text>
</comment>
<dbReference type="PANTHER" id="PTHR32120">
    <property type="entry name" value="SMALL RIBOSOMAL SUBUNIT BIOGENESIS GTPASE RSGA"/>
    <property type="match status" value="1"/>
</dbReference>
<evidence type="ECO:0000313" key="14">
    <source>
        <dbReference type="Proteomes" id="UP001158045"/>
    </source>
</evidence>